<dbReference type="CDD" id="cd13679">
    <property type="entry name" value="PBP2_TRAP_YiaO_like"/>
    <property type="match status" value="1"/>
</dbReference>
<dbReference type="PANTHER" id="PTHR33376:SF4">
    <property type="entry name" value="SIALIC ACID-BINDING PERIPLASMIC PROTEIN SIAP"/>
    <property type="match status" value="1"/>
</dbReference>
<protein>
    <submittedName>
        <fullName evidence="5">ABC transporter substrate-binding protein</fullName>
    </submittedName>
</protein>
<evidence type="ECO:0000256" key="2">
    <source>
        <dbReference type="ARBA" id="ARBA00009023"/>
    </source>
</evidence>
<dbReference type="GO" id="GO:0030288">
    <property type="term" value="C:outer membrane-bounded periplasmic space"/>
    <property type="evidence" value="ECO:0007669"/>
    <property type="project" value="InterPro"/>
</dbReference>
<keyword evidence="4" id="KW-0732">Signal</keyword>
<proteinExistence type="inferred from homology"/>
<accession>A0A512C191</accession>
<name>A0A512C191_9HYPH</name>
<dbReference type="Proteomes" id="UP000321085">
    <property type="component" value="Unassembled WGS sequence"/>
</dbReference>
<dbReference type="Pfam" id="PF03480">
    <property type="entry name" value="DctP"/>
    <property type="match status" value="1"/>
</dbReference>
<dbReference type="InterPro" id="IPR038404">
    <property type="entry name" value="TRAP_DctP_sf"/>
</dbReference>
<organism evidence="5 6">
    <name type="scientific">Microvirga aerophila</name>
    <dbReference type="NCBI Taxonomy" id="670291"/>
    <lineage>
        <taxon>Bacteria</taxon>
        <taxon>Pseudomonadati</taxon>
        <taxon>Pseudomonadota</taxon>
        <taxon>Alphaproteobacteria</taxon>
        <taxon>Hyphomicrobiales</taxon>
        <taxon>Methylobacteriaceae</taxon>
        <taxon>Microvirga</taxon>
    </lineage>
</organism>
<dbReference type="EMBL" id="BJYU01000140">
    <property type="protein sequence ID" value="GEO17975.1"/>
    <property type="molecule type" value="Genomic_DNA"/>
</dbReference>
<evidence type="ECO:0000313" key="5">
    <source>
        <dbReference type="EMBL" id="GEO17975.1"/>
    </source>
</evidence>
<comment type="similarity">
    <text evidence="2">Belongs to the bacterial solute-binding protein 7 family.</text>
</comment>
<gene>
    <name evidence="5" type="ORF">MAE02_56710</name>
</gene>
<dbReference type="PANTHER" id="PTHR33376">
    <property type="match status" value="1"/>
</dbReference>
<reference evidence="5 6" key="1">
    <citation type="submission" date="2019-07" db="EMBL/GenBank/DDBJ databases">
        <title>Whole genome shotgun sequence of Microvirga aerophila NBRC 106136.</title>
        <authorList>
            <person name="Hosoyama A."/>
            <person name="Uohara A."/>
            <person name="Ohji S."/>
            <person name="Ichikawa N."/>
        </authorList>
    </citation>
    <scope>NUCLEOTIDE SEQUENCE [LARGE SCALE GENOMIC DNA]</scope>
    <source>
        <strain evidence="5 6">NBRC 106136</strain>
    </source>
</reference>
<dbReference type="InterPro" id="IPR018389">
    <property type="entry name" value="DctP_fam"/>
</dbReference>
<dbReference type="NCBIfam" id="TIGR00787">
    <property type="entry name" value="dctP"/>
    <property type="match status" value="1"/>
</dbReference>
<sequence length="357" mass="39386">MNRAVGASRRRLSEEESMPIGKLVASSLMASLFAISAAAAADIRERTIKVGIGLSADHPQGQSVTRFAEIVSQKSEGKIKVRLFAGGALGNDVTMISALQGGTQEMTIPDTSTLVGISGLKDFGLINLPFLFQNGQEADKLLDGPFGQKLMAKLPEKGLIGFGFWENGFRQVTNSRRPIAKAEDFAGLKLRVIQNPLFIETFRELGANAVPMPFTEVYTALETKTIDGQENPLATILASKFYEVQKYAVQSNHIYSVWAFLMSKRFWDRLTPDEQALIVEAANEAKDFERKTIRAFETTALDELKAKGLEISSLTEAETTKLRDKTKAVRDKFTEEFGQASATEMMSELEKIRSTKQ</sequence>
<dbReference type="Gene3D" id="3.40.190.170">
    <property type="entry name" value="Bacterial extracellular solute-binding protein, family 7"/>
    <property type="match status" value="1"/>
</dbReference>
<keyword evidence="6" id="KW-1185">Reference proteome</keyword>
<dbReference type="InterPro" id="IPR004682">
    <property type="entry name" value="TRAP_DctP"/>
</dbReference>
<evidence type="ECO:0000256" key="4">
    <source>
        <dbReference type="ARBA" id="ARBA00022729"/>
    </source>
</evidence>
<dbReference type="AlphaFoldDB" id="A0A512C191"/>
<comment type="subcellular location">
    <subcellularLocation>
        <location evidence="1">Cell envelope</location>
    </subcellularLocation>
</comment>
<keyword evidence="3" id="KW-0813">Transport</keyword>
<evidence type="ECO:0000256" key="1">
    <source>
        <dbReference type="ARBA" id="ARBA00004196"/>
    </source>
</evidence>
<dbReference type="NCBIfam" id="NF037995">
    <property type="entry name" value="TRAP_S1"/>
    <property type="match status" value="1"/>
</dbReference>
<comment type="caution">
    <text evidence="5">The sequence shown here is derived from an EMBL/GenBank/DDBJ whole genome shotgun (WGS) entry which is preliminary data.</text>
</comment>
<dbReference type="GO" id="GO:0055085">
    <property type="term" value="P:transmembrane transport"/>
    <property type="evidence" value="ECO:0007669"/>
    <property type="project" value="InterPro"/>
</dbReference>
<dbReference type="PIRSF" id="PIRSF006470">
    <property type="entry name" value="DctB"/>
    <property type="match status" value="1"/>
</dbReference>
<evidence type="ECO:0000313" key="6">
    <source>
        <dbReference type="Proteomes" id="UP000321085"/>
    </source>
</evidence>
<evidence type="ECO:0000256" key="3">
    <source>
        <dbReference type="ARBA" id="ARBA00022448"/>
    </source>
</evidence>